<dbReference type="PROSITE" id="PS50181">
    <property type="entry name" value="FBOX"/>
    <property type="match status" value="1"/>
</dbReference>
<dbReference type="SUPFAM" id="SSF81383">
    <property type="entry name" value="F-box domain"/>
    <property type="match status" value="1"/>
</dbReference>
<dbReference type="Gene3D" id="1.20.1280.50">
    <property type="match status" value="1"/>
</dbReference>
<evidence type="ECO:0000313" key="3">
    <source>
        <dbReference type="RefSeq" id="XP_052128765.1"/>
    </source>
</evidence>
<feature type="non-terminal residue" evidence="3">
    <location>
        <position position="1"/>
    </location>
</feature>
<dbReference type="Proteomes" id="UP000504606">
    <property type="component" value="Unplaced"/>
</dbReference>
<organism evidence="2 3">
    <name type="scientific">Frankliniella occidentalis</name>
    <name type="common">Western flower thrips</name>
    <name type="synonym">Euthrips occidentalis</name>
    <dbReference type="NCBI Taxonomy" id="133901"/>
    <lineage>
        <taxon>Eukaryota</taxon>
        <taxon>Metazoa</taxon>
        <taxon>Ecdysozoa</taxon>
        <taxon>Arthropoda</taxon>
        <taxon>Hexapoda</taxon>
        <taxon>Insecta</taxon>
        <taxon>Pterygota</taxon>
        <taxon>Neoptera</taxon>
        <taxon>Paraneoptera</taxon>
        <taxon>Thysanoptera</taxon>
        <taxon>Terebrantia</taxon>
        <taxon>Thripoidea</taxon>
        <taxon>Thripidae</taxon>
        <taxon>Frankliniella</taxon>
    </lineage>
</organism>
<evidence type="ECO:0000313" key="2">
    <source>
        <dbReference type="Proteomes" id="UP000504606"/>
    </source>
</evidence>
<dbReference type="KEGG" id="foc:127750639"/>
<dbReference type="Gene3D" id="3.80.10.10">
    <property type="entry name" value="Ribonuclease Inhibitor"/>
    <property type="match status" value="1"/>
</dbReference>
<protein>
    <submittedName>
        <fullName evidence="3">Uncharacterized protein LOC127750639</fullName>
    </submittedName>
</protein>
<dbReference type="RefSeq" id="XP_052128765.1">
    <property type="nucleotide sequence ID" value="XM_052272805.1"/>
</dbReference>
<reference evidence="3" key="1">
    <citation type="submission" date="2025-08" db="UniProtKB">
        <authorList>
            <consortium name="RefSeq"/>
        </authorList>
    </citation>
    <scope>IDENTIFICATION</scope>
    <source>
        <tissue evidence="3">Whole organism</tissue>
    </source>
</reference>
<name>A0A9C6X402_FRAOC</name>
<proteinExistence type="predicted"/>
<dbReference type="Pfam" id="PF12937">
    <property type="entry name" value="F-box-like"/>
    <property type="match status" value="1"/>
</dbReference>
<dbReference type="InterPro" id="IPR036047">
    <property type="entry name" value="F-box-like_dom_sf"/>
</dbReference>
<feature type="domain" description="F-box" evidence="1">
    <location>
        <begin position="5"/>
        <end position="56"/>
    </location>
</feature>
<dbReference type="InterPro" id="IPR001810">
    <property type="entry name" value="F-box_dom"/>
</dbReference>
<evidence type="ECO:0000259" key="1">
    <source>
        <dbReference type="PROSITE" id="PS50181"/>
    </source>
</evidence>
<dbReference type="InterPro" id="IPR032675">
    <property type="entry name" value="LRR_dom_sf"/>
</dbReference>
<accession>A0A9C6X402</accession>
<sequence>VQERATTIDALPDELLAAVLALVPLYRSDGSSLLELRLVSKRWKHVVRSEAVWAHRSLSITSLPRSSNMAALRLVPAIRSLKLEARLGKPLLRLRRLADTEECKIMELTVSIQLHKQSADLLSETLQRRRLQLRDIVLRLVLSKATSDPSPVLAALERLPELRRLTIDSDDGRKKPRVVNYQFNNFHKLQFLYLGKNLSENLVKSSIQAAKNTLREAYCSETGLDVGQDVASCPLVTTTSFQVGPGLEKIRKGQSSALETLTVICRDQYQLQQLSTFLENPEGLPCWIDVKLDLEEPDQCRALLREAGPSLRGVKTLSIKGAAGVEARELAMVLLHMANLVSLELSDSGLDMGQLVGALTALHAPALERLKFRGTGSMRWVRDLRLLRPGLRIDVPYA</sequence>
<dbReference type="GeneID" id="127750639"/>
<keyword evidence="2" id="KW-1185">Reference proteome</keyword>
<dbReference type="SUPFAM" id="SSF52047">
    <property type="entry name" value="RNI-like"/>
    <property type="match status" value="1"/>
</dbReference>
<dbReference type="AlphaFoldDB" id="A0A9C6X402"/>
<gene>
    <name evidence="3" type="primary">LOC127750639</name>
</gene>